<keyword evidence="1" id="KW-0472">Membrane</keyword>
<keyword evidence="1" id="KW-1133">Transmembrane helix</keyword>
<evidence type="ECO:0000313" key="2">
    <source>
        <dbReference type="EMBL" id="CDW34978.1"/>
    </source>
</evidence>
<keyword evidence="1" id="KW-0812">Transmembrane</keyword>
<accession>A0A0K2U9S3</accession>
<dbReference type="EMBL" id="HACA01017617">
    <property type="protein sequence ID" value="CDW34978.1"/>
    <property type="molecule type" value="Transcribed_RNA"/>
</dbReference>
<name>A0A0K2U9S3_LEPSM</name>
<organism evidence="2">
    <name type="scientific">Lepeophtheirus salmonis</name>
    <name type="common">Salmon louse</name>
    <name type="synonym">Caligus salmonis</name>
    <dbReference type="NCBI Taxonomy" id="72036"/>
    <lineage>
        <taxon>Eukaryota</taxon>
        <taxon>Metazoa</taxon>
        <taxon>Ecdysozoa</taxon>
        <taxon>Arthropoda</taxon>
        <taxon>Crustacea</taxon>
        <taxon>Multicrustacea</taxon>
        <taxon>Hexanauplia</taxon>
        <taxon>Copepoda</taxon>
        <taxon>Siphonostomatoida</taxon>
        <taxon>Caligidae</taxon>
        <taxon>Lepeophtheirus</taxon>
    </lineage>
</organism>
<dbReference type="AlphaFoldDB" id="A0A0K2U9S3"/>
<feature type="transmembrane region" description="Helical" evidence="1">
    <location>
        <begin position="20"/>
        <end position="36"/>
    </location>
</feature>
<sequence length="37" mass="4483">MLKGSSNKFLYYLIDYSIRTHWIFFPFISPLIIIMIT</sequence>
<proteinExistence type="predicted"/>
<protein>
    <submittedName>
        <fullName evidence="2">Uncharacterized protein</fullName>
    </submittedName>
</protein>
<reference evidence="2" key="1">
    <citation type="submission" date="2014-05" db="EMBL/GenBank/DDBJ databases">
        <authorList>
            <person name="Chronopoulou M."/>
        </authorList>
    </citation>
    <scope>NUCLEOTIDE SEQUENCE</scope>
    <source>
        <tissue evidence="2">Whole organism</tissue>
    </source>
</reference>
<evidence type="ECO:0000256" key="1">
    <source>
        <dbReference type="SAM" id="Phobius"/>
    </source>
</evidence>